<dbReference type="InterPro" id="IPR038375">
    <property type="entry name" value="NDUFAF7_sf"/>
</dbReference>
<dbReference type="GO" id="GO:0035243">
    <property type="term" value="F:protein-arginine omega-N symmetric methyltransferase activity"/>
    <property type="evidence" value="ECO:0007669"/>
    <property type="project" value="TreeGrafter"/>
</dbReference>
<dbReference type="Pfam" id="PF02636">
    <property type="entry name" value="Methyltransf_28"/>
    <property type="match status" value="1"/>
</dbReference>
<dbReference type="PANTHER" id="PTHR12049">
    <property type="entry name" value="PROTEIN ARGININE METHYLTRANSFERASE NDUFAF7, MITOCHONDRIAL"/>
    <property type="match status" value="1"/>
</dbReference>
<evidence type="ECO:0008006" key="5">
    <source>
        <dbReference type="Google" id="ProtNLM"/>
    </source>
</evidence>
<reference evidence="3 4" key="1">
    <citation type="submission" date="2019-04" db="EMBL/GenBank/DDBJ databases">
        <title>Herbidospora sp. NEAU-GS14.nov., a novel actinomycete isolated from soil.</title>
        <authorList>
            <person name="Han L."/>
        </authorList>
    </citation>
    <scope>NUCLEOTIDE SEQUENCE [LARGE SCALE GENOMIC DNA]</scope>
    <source>
        <strain evidence="3 4">NEAU-GS14</strain>
    </source>
</reference>
<keyword evidence="2" id="KW-0808">Transferase</keyword>
<proteinExistence type="predicted"/>
<protein>
    <recommendedName>
        <fullName evidence="5">SAM-dependent methyltransferase</fullName>
    </recommendedName>
</protein>
<evidence type="ECO:0000313" key="4">
    <source>
        <dbReference type="Proteomes" id="UP000308705"/>
    </source>
</evidence>
<gene>
    <name evidence="3" type="ORF">FDA94_22620</name>
</gene>
<dbReference type="InterPro" id="IPR029063">
    <property type="entry name" value="SAM-dependent_MTases_sf"/>
</dbReference>
<keyword evidence="4" id="KW-1185">Reference proteome</keyword>
<name>A0A4U3MD06_9ACTN</name>
<keyword evidence="1" id="KW-0489">Methyltransferase</keyword>
<dbReference type="AlphaFoldDB" id="A0A4U3MD06"/>
<evidence type="ECO:0000256" key="1">
    <source>
        <dbReference type="ARBA" id="ARBA00022603"/>
    </source>
</evidence>
<comment type="caution">
    <text evidence="3">The sequence shown here is derived from an EMBL/GenBank/DDBJ whole genome shotgun (WGS) entry which is preliminary data.</text>
</comment>
<dbReference type="RefSeq" id="WP_137249079.1">
    <property type="nucleotide sequence ID" value="NZ_SZQA01000022.1"/>
</dbReference>
<organism evidence="3 4">
    <name type="scientific">Herbidospora galbida</name>
    <dbReference type="NCBI Taxonomy" id="2575442"/>
    <lineage>
        <taxon>Bacteria</taxon>
        <taxon>Bacillati</taxon>
        <taxon>Actinomycetota</taxon>
        <taxon>Actinomycetes</taxon>
        <taxon>Streptosporangiales</taxon>
        <taxon>Streptosporangiaceae</taxon>
        <taxon>Herbidospora</taxon>
    </lineage>
</organism>
<evidence type="ECO:0000256" key="2">
    <source>
        <dbReference type="ARBA" id="ARBA00022679"/>
    </source>
</evidence>
<dbReference type="InterPro" id="IPR003788">
    <property type="entry name" value="NDUFAF7"/>
</dbReference>
<dbReference type="PANTHER" id="PTHR12049:SF7">
    <property type="entry name" value="PROTEIN ARGININE METHYLTRANSFERASE NDUFAF7, MITOCHONDRIAL"/>
    <property type="match status" value="1"/>
</dbReference>
<dbReference type="EMBL" id="SZQA01000022">
    <property type="protein sequence ID" value="TKK86309.1"/>
    <property type="molecule type" value="Genomic_DNA"/>
</dbReference>
<dbReference type="Proteomes" id="UP000308705">
    <property type="component" value="Unassembled WGS sequence"/>
</dbReference>
<dbReference type="OrthoDB" id="4856867at2"/>
<dbReference type="Gene3D" id="3.40.50.12710">
    <property type="match status" value="1"/>
</dbReference>
<evidence type="ECO:0000313" key="3">
    <source>
        <dbReference type="EMBL" id="TKK86309.1"/>
    </source>
</evidence>
<dbReference type="SUPFAM" id="SSF53335">
    <property type="entry name" value="S-adenosyl-L-methionine-dependent methyltransferases"/>
    <property type="match status" value="1"/>
</dbReference>
<accession>A0A4U3MD06</accession>
<dbReference type="GO" id="GO:0032259">
    <property type="term" value="P:methylation"/>
    <property type="evidence" value="ECO:0007669"/>
    <property type="project" value="UniProtKB-KW"/>
</dbReference>
<sequence>MWVSWREATHRALYGDGGFYLKERPSAHFRTSVHASPIFAEAVARLLDRVDARLGRPARLDFVDMGAGDGRLAAGVLAAFGGDRLRVTAVEVASRPPGLPAEIEWAEEAPGEITGLVVANEWLDNVPLDVVEQTHEGPRVVLVDPETGTERLGPLLTEPADLAWLAAWWPLPRVGLRAEIGRPRDEAWQSLLVRLSRGVCVAVDYAHTLADRPDLGTLTGYRDGHAVAPIPDGTCDITAHVALDACARGEGRLTTQREALRDLGLTGARPPLALASEDPRGYLRALARASAEAELIDPRGLGGFGWLEQVR</sequence>